<accession>A0A183CSZ1</accession>
<protein>
    <submittedName>
        <fullName evidence="2">Homeobox domain-containing protein</fullName>
    </submittedName>
</protein>
<dbReference type="Proteomes" id="UP000050741">
    <property type="component" value="Unassembled WGS sequence"/>
</dbReference>
<dbReference type="AlphaFoldDB" id="A0A183CSZ1"/>
<name>A0A183CSZ1_GLOPA</name>
<keyword evidence="1" id="KW-1185">Reference proteome</keyword>
<sequence>MAWRRCLALPGHSMVKSNGVLAETDDQRGACRKGTQLAAKPRDSMIEDYYSNFSDQDPLSVPRLQLNRAKIATLAAYRAQRSVEEIARYQNLHRPL</sequence>
<reference evidence="1" key="1">
    <citation type="submission" date="2013-12" db="EMBL/GenBank/DDBJ databases">
        <authorList>
            <person name="Aslett M."/>
        </authorList>
    </citation>
    <scope>NUCLEOTIDE SEQUENCE [LARGE SCALE GENOMIC DNA]</scope>
    <source>
        <strain evidence="1">Lindley</strain>
    </source>
</reference>
<evidence type="ECO:0000313" key="2">
    <source>
        <dbReference type="WBParaSite" id="GPLIN_001599900"/>
    </source>
</evidence>
<dbReference type="WBParaSite" id="GPLIN_001599900">
    <property type="protein sequence ID" value="GPLIN_001599900"/>
    <property type="gene ID" value="GPLIN_001599900"/>
</dbReference>
<proteinExistence type="predicted"/>
<organism evidence="1 2">
    <name type="scientific">Globodera pallida</name>
    <name type="common">Potato cyst nematode worm</name>
    <name type="synonym">Heterodera pallida</name>
    <dbReference type="NCBI Taxonomy" id="36090"/>
    <lineage>
        <taxon>Eukaryota</taxon>
        <taxon>Metazoa</taxon>
        <taxon>Ecdysozoa</taxon>
        <taxon>Nematoda</taxon>
        <taxon>Chromadorea</taxon>
        <taxon>Rhabditida</taxon>
        <taxon>Tylenchina</taxon>
        <taxon>Tylenchomorpha</taxon>
        <taxon>Tylenchoidea</taxon>
        <taxon>Heteroderidae</taxon>
        <taxon>Heteroderinae</taxon>
        <taxon>Globodera</taxon>
    </lineage>
</organism>
<evidence type="ECO:0000313" key="1">
    <source>
        <dbReference type="Proteomes" id="UP000050741"/>
    </source>
</evidence>
<reference evidence="1" key="2">
    <citation type="submission" date="2014-05" db="EMBL/GenBank/DDBJ databases">
        <title>The genome and life-stage specific transcriptomes of Globodera pallida elucidate key aspects of plant parasitism by a cyst nematode.</title>
        <authorList>
            <person name="Cotton J.A."/>
            <person name="Lilley C.J."/>
            <person name="Jones L.M."/>
            <person name="Kikuchi T."/>
            <person name="Reid A.J."/>
            <person name="Thorpe P."/>
            <person name="Tsai I.J."/>
            <person name="Beasley H."/>
            <person name="Blok V."/>
            <person name="Cock P.J.A."/>
            <person name="Van den Akker S.E."/>
            <person name="Holroyd N."/>
            <person name="Hunt M."/>
            <person name="Mantelin S."/>
            <person name="Naghra H."/>
            <person name="Pain A."/>
            <person name="Palomares-Rius J.E."/>
            <person name="Zarowiecki M."/>
            <person name="Berriman M."/>
            <person name="Jones J.T."/>
            <person name="Urwin P.E."/>
        </authorList>
    </citation>
    <scope>NUCLEOTIDE SEQUENCE [LARGE SCALE GENOMIC DNA]</scope>
    <source>
        <strain evidence="1">Lindley</strain>
    </source>
</reference>
<reference evidence="2" key="3">
    <citation type="submission" date="2016-06" db="UniProtKB">
        <authorList>
            <consortium name="WormBaseParasite"/>
        </authorList>
    </citation>
    <scope>IDENTIFICATION</scope>
</reference>